<comment type="caution">
    <text evidence="1">The sequence shown here is derived from an EMBL/GenBank/DDBJ whole genome shotgun (WGS) entry which is preliminary data.</text>
</comment>
<gene>
    <name evidence="1" type="ORF">Tther_02247</name>
</gene>
<accession>A0A554WXE6</accession>
<name>A0A554WXE6_9BURK</name>
<dbReference type="Proteomes" id="UP000318542">
    <property type="component" value="Unassembled WGS sequence"/>
</dbReference>
<proteinExistence type="predicted"/>
<keyword evidence="2" id="KW-1185">Reference proteome</keyword>
<sequence length="111" mass="12257">MRTLQRAIGQRLSLLAIWLLCQLAAAVASAWMLLAIIASSSGRRAWTLAVSYDQLANAAFGGHEDETISSRAGKAAREGKRWACVLCRLLDRFDPNHCEKSIELDRGKAMR</sequence>
<dbReference type="RefSeq" id="WP_143903920.1">
    <property type="nucleotide sequence ID" value="NZ_VJOL01000055.1"/>
</dbReference>
<protein>
    <submittedName>
        <fullName evidence="1">Uncharacterized protein</fullName>
    </submittedName>
</protein>
<reference evidence="1 2" key="1">
    <citation type="submission" date="2019-07" db="EMBL/GenBank/DDBJ databases">
        <title>Tepidimonas thermarum AA-1 draft genome.</title>
        <authorList>
            <person name="Da Costa M.S."/>
            <person name="Froufe H.J.C."/>
            <person name="Egas C."/>
            <person name="Albuquerque L."/>
        </authorList>
    </citation>
    <scope>NUCLEOTIDE SEQUENCE [LARGE SCALE GENOMIC DNA]</scope>
    <source>
        <strain evidence="1 2">AA-1</strain>
    </source>
</reference>
<evidence type="ECO:0000313" key="2">
    <source>
        <dbReference type="Proteomes" id="UP000318542"/>
    </source>
</evidence>
<dbReference type="OrthoDB" id="8451539at2"/>
<dbReference type="AlphaFoldDB" id="A0A554WXE6"/>
<evidence type="ECO:0000313" key="1">
    <source>
        <dbReference type="EMBL" id="TSE28246.1"/>
    </source>
</evidence>
<organism evidence="1 2">
    <name type="scientific">Tepidimonas thermarum</name>
    <dbReference type="NCBI Taxonomy" id="335431"/>
    <lineage>
        <taxon>Bacteria</taxon>
        <taxon>Pseudomonadati</taxon>
        <taxon>Pseudomonadota</taxon>
        <taxon>Betaproteobacteria</taxon>
        <taxon>Burkholderiales</taxon>
        <taxon>Tepidimonas</taxon>
    </lineage>
</organism>
<dbReference type="EMBL" id="VJOL01000055">
    <property type="protein sequence ID" value="TSE28246.1"/>
    <property type="molecule type" value="Genomic_DNA"/>
</dbReference>